<sequence length="157" mass="17355">MLLISEHENKVILKKTKNFGGFMAYKIIDIQGIGEAYAPKLIAIGIKTPDELLEACLTPAARKKVADKTGISGKLILKWANHADLFRISGIGPQYAELLEAAGVDTVKELRHRVPANLTAKMVEINKAKNLAQRDPSEKEVTKWIEEAGKLEAKMTY</sequence>
<dbReference type="eggNOG" id="COG3743">
    <property type="taxonomic scope" value="Bacteria"/>
</dbReference>
<evidence type="ECO:0000313" key="2">
    <source>
        <dbReference type="EMBL" id="EGG50413.1"/>
    </source>
</evidence>
<dbReference type="Pfam" id="PF14229">
    <property type="entry name" value="DUF4332"/>
    <property type="match status" value="1"/>
</dbReference>
<dbReference type="HOGENOM" id="CLU_117602_1_0_4"/>
<dbReference type="Gene3D" id="1.10.150.20">
    <property type="entry name" value="5' to 3' exonuclease, C-terminal subdomain"/>
    <property type="match status" value="2"/>
</dbReference>
<organism evidence="2 3">
    <name type="scientific">Parasutterella excrementihominis YIT 11859</name>
    <dbReference type="NCBI Taxonomy" id="762966"/>
    <lineage>
        <taxon>Bacteria</taxon>
        <taxon>Pseudomonadati</taxon>
        <taxon>Pseudomonadota</taxon>
        <taxon>Betaproteobacteria</taxon>
        <taxon>Burkholderiales</taxon>
        <taxon>Sutterellaceae</taxon>
        <taxon>Parasutterella</taxon>
    </lineage>
</organism>
<protein>
    <recommendedName>
        <fullName evidence="1">DUF4332 domain-containing protein</fullName>
    </recommendedName>
</protein>
<dbReference type="InterPro" id="IPR025567">
    <property type="entry name" value="DUF4332"/>
</dbReference>
<accession>F3QNV1</accession>
<evidence type="ECO:0000313" key="3">
    <source>
        <dbReference type="Proteomes" id="UP000005156"/>
    </source>
</evidence>
<proteinExistence type="predicted"/>
<dbReference type="EMBL" id="AFBP01000097">
    <property type="protein sequence ID" value="EGG50413.1"/>
    <property type="molecule type" value="Genomic_DNA"/>
</dbReference>
<name>F3QNV1_9BURK</name>
<keyword evidence="3" id="KW-1185">Reference proteome</keyword>
<dbReference type="Proteomes" id="UP000005156">
    <property type="component" value="Unassembled WGS sequence"/>
</dbReference>
<feature type="domain" description="DUF4332" evidence="1">
    <location>
        <begin position="32"/>
        <end position="151"/>
    </location>
</feature>
<comment type="caution">
    <text evidence="2">The sequence shown here is derived from an EMBL/GenBank/DDBJ whole genome shotgun (WGS) entry which is preliminary data.</text>
</comment>
<reference evidence="2 3" key="1">
    <citation type="submission" date="2011-02" db="EMBL/GenBank/DDBJ databases">
        <authorList>
            <person name="Weinstock G."/>
            <person name="Sodergren E."/>
            <person name="Clifton S."/>
            <person name="Fulton L."/>
            <person name="Fulton B."/>
            <person name="Courtney L."/>
            <person name="Fronick C."/>
            <person name="Harrison M."/>
            <person name="Strong C."/>
            <person name="Farmer C."/>
            <person name="Delahaunty K."/>
            <person name="Markovic C."/>
            <person name="Hall O."/>
            <person name="Minx P."/>
            <person name="Tomlinson C."/>
            <person name="Mitreva M."/>
            <person name="Hou S."/>
            <person name="Chen J."/>
            <person name="Wollam A."/>
            <person name="Pepin K.H."/>
            <person name="Johnson M."/>
            <person name="Bhonagiri V."/>
            <person name="Zhang X."/>
            <person name="Suruliraj S."/>
            <person name="Warren W."/>
            <person name="Chinwalla A."/>
            <person name="Mardis E.R."/>
            <person name="Wilson R.K."/>
        </authorList>
    </citation>
    <scope>NUCLEOTIDE SEQUENCE [LARGE SCALE GENOMIC DNA]</scope>
    <source>
        <strain evidence="2 3">YIT 11859</strain>
    </source>
</reference>
<gene>
    <name evidence="2" type="ORF">HMPREF9439_02638</name>
</gene>
<evidence type="ECO:0000259" key="1">
    <source>
        <dbReference type="Pfam" id="PF14229"/>
    </source>
</evidence>
<dbReference type="AlphaFoldDB" id="F3QNV1"/>